<comment type="function">
    <text evidence="11">NDH-1 shuttles electrons from NADH, via FMN and iron-sulfur (Fe-S) centers, to quinones in the respiratory chain. The immediate electron acceptor for the enzyme in this species is believed to be a menaquinone. Couples the redox reaction to proton translocation (for every two electrons transferred, four hydrogen ions are translocated across the cytoplasmic membrane), and thus conserves the redox energy in a proton gradient.</text>
</comment>
<accession>A0A0E3UW41</accession>
<evidence type="ECO:0000313" key="13">
    <source>
        <dbReference type="Proteomes" id="UP000033109"/>
    </source>
</evidence>
<keyword evidence="11" id="KW-1003">Cell membrane</keyword>
<keyword evidence="6 11" id="KW-0874">Quinone</keyword>
<dbReference type="GO" id="GO:0042773">
    <property type="term" value="P:ATP synthesis coupled electron transport"/>
    <property type="evidence" value="ECO:0007669"/>
    <property type="project" value="InterPro"/>
</dbReference>
<gene>
    <name evidence="11" type="primary">nuoK</name>
    <name evidence="12" type="ORF">PKOR_03655</name>
</gene>
<keyword evidence="10 11" id="KW-0472">Membrane</keyword>
<protein>
    <recommendedName>
        <fullName evidence="11">NADH-quinone oxidoreductase subunit K</fullName>
        <ecNumber evidence="11">7.1.1.-</ecNumber>
    </recommendedName>
    <alternativeName>
        <fullName evidence="11">NADH dehydrogenase I subunit K</fullName>
    </alternativeName>
    <alternativeName>
        <fullName evidence="11">NDH-1 subunit K</fullName>
    </alternativeName>
</protein>
<dbReference type="Proteomes" id="UP000033109">
    <property type="component" value="Chromosome"/>
</dbReference>
<dbReference type="EC" id="7.1.1.-" evidence="11"/>
<feature type="transmembrane region" description="Helical" evidence="11">
    <location>
        <begin position="15"/>
        <end position="32"/>
    </location>
</feature>
<keyword evidence="4 11" id="KW-0813">Transport</keyword>
<evidence type="ECO:0000256" key="5">
    <source>
        <dbReference type="ARBA" id="ARBA00022692"/>
    </source>
</evidence>
<evidence type="ECO:0000256" key="9">
    <source>
        <dbReference type="ARBA" id="ARBA00023027"/>
    </source>
</evidence>
<evidence type="ECO:0000256" key="6">
    <source>
        <dbReference type="ARBA" id="ARBA00022719"/>
    </source>
</evidence>
<proteinExistence type="inferred from homology"/>
<keyword evidence="7 11" id="KW-1278">Translocase</keyword>
<evidence type="ECO:0000313" key="12">
    <source>
        <dbReference type="EMBL" id="AKD02386.1"/>
    </source>
</evidence>
<comment type="catalytic activity">
    <reaction evidence="11">
        <text>a quinone + NADH + 5 H(+)(in) = a quinol + NAD(+) + 4 H(+)(out)</text>
        <dbReference type="Rhea" id="RHEA:57888"/>
        <dbReference type="ChEBI" id="CHEBI:15378"/>
        <dbReference type="ChEBI" id="CHEBI:24646"/>
        <dbReference type="ChEBI" id="CHEBI:57540"/>
        <dbReference type="ChEBI" id="CHEBI:57945"/>
        <dbReference type="ChEBI" id="CHEBI:132124"/>
    </reaction>
</comment>
<evidence type="ECO:0000256" key="3">
    <source>
        <dbReference type="ARBA" id="ARBA00010519"/>
    </source>
</evidence>
<evidence type="ECO:0000256" key="10">
    <source>
        <dbReference type="ARBA" id="ARBA00023136"/>
    </source>
</evidence>
<dbReference type="PANTHER" id="PTHR11434">
    <property type="entry name" value="NADH-UBIQUINONE OXIDOREDUCTASE SUBUNIT ND4L"/>
    <property type="match status" value="1"/>
</dbReference>
<dbReference type="FunFam" id="1.10.287.3510:FF:000001">
    <property type="entry name" value="NADH-quinone oxidoreductase subunit K"/>
    <property type="match status" value="1"/>
</dbReference>
<keyword evidence="5 11" id="KW-0812">Transmembrane</keyword>
<dbReference type="AlphaFoldDB" id="A0A0E3UW41"/>
<feature type="transmembrane region" description="Helical" evidence="11">
    <location>
        <begin position="39"/>
        <end position="61"/>
    </location>
</feature>
<comment type="similarity">
    <text evidence="3 11">Belongs to the complex I subunit 4L family.</text>
</comment>
<evidence type="ECO:0000256" key="8">
    <source>
        <dbReference type="ARBA" id="ARBA00022989"/>
    </source>
</evidence>
<feature type="transmembrane region" description="Helical" evidence="11">
    <location>
        <begin position="67"/>
        <end position="93"/>
    </location>
</feature>
<dbReference type="Gene3D" id="1.10.287.3510">
    <property type="match status" value="1"/>
</dbReference>
<organism evidence="12 13">
    <name type="scientific">Pontibacter korlensis</name>
    <dbReference type="NCBI Taxonomy" id="400092"/>
    <lineage>
        <taxon>Bacteria</taxon>
        <taxon>Pseudomonadati</taxon>
        <taxon>Bacteroidota</taxon>
        <taxon>Cytophagia</taxon>
        <taxon>Cytophagales</taxon>
        <taxon>Hymenobacteraceae</taxon>
        <taxon>Pontibacter</taxon>
    </lineage>
</organism>
<dbReference type="GO" id="GO:0048038">
    <property type="term" value="F:quinone binding"/>
    <property type="evidence" value="ECO:0007669"/>
    <property type="project" value="UniProtKB-KW"/>
</dbReference>
<evidence type="ECO:0000256" key="7">
    <source>
        <dbReference type="ARBA" id="ARBA00022967"/>
    </source>
</evidence>
<dbReference type="GO" id="GO:0030964">
    <property type="term" value="C:NADH dehydrogenase complex"/>
    <property type="evidence" value="ECO:0007669"/>
    <property type="project" value="TreeGrafter"/>
</dbReference>
<dbReference type="RefSeq" id="WP_046309179.1">
    <property type="nucleotide sequence ID" value="NZ_CBCSCY010000012.1"/>
</dbReference>
<evidence type="ECO:0000256" key="1">
    <source>
        <dbReference type="ARBA" id="ARBA00002378"/>
    </source>
</evidence>
<dbReference type="HOGENOM" id="CLU_144724_0_0_10"/>
<dbReference type="EMBL" id="CP009621">
    <property type="protein sequence ID" value="AKD02386.1"/>
    <property type="molecule type" value="Genomic_DNA"/>
</dbReference>
<dbReference type="InterPro" id="IPR039428">
    <property type="entry name" value="NUOK/Mnh_C1-like"/>
</dbReference>
<dbReference type="STRING" id="400092.PKOR_03655"/>
<sequence length="109" mass="12240">MNNIPEVIRTIPLDYYLFFSAALFVIGVIGVLTRRNAIVIFMCVELMLNAVNLLLTALSAYRADANAQVFVFFIMAVAAAEVCVGLSIIVMTYRNIRSTDVQLLNYLKW</sequence>
<dbReference type="KEGG" id="pko:PKOR_03655"/>
<comment type="function">
    <text evidence="1">NDH-1 shuttles electrons from NADH, via FMN and iron-sulfur (Fe-S) centers, to quinones in the respiratory chain. The immediate electron acceptor for the enzyme in this species is believed to be ubiquinone. Couples the redox reaction to proton translocation (for every two electrons transferred, four hydrogen ions are translocated across the cytoplasmic membrane), and thus conserves the redox energy in a proton gradient.</text>
</comment>
<evidence type="ECO:0000256" key="4">
    <source>
        <dbReference type="ARBA" id="ARBA00022448"/>
    </source>
</evidence>
<reference evidence="12 13" key="1">
    <citation type="journal article" date="2015" name="Sci. Rep.">
        <title>Unraveling adaptation of Pontibacter korlensis to radiation and infertility in desert through complete genome and comparative transcriptomic analysis.</title>
        <authorList>
            <person name="Dai J."/>
            <person name="Dai W."/>
            <person name="Qiu C."/>
            <person name="Yang Z."/>
            <person name="Zhang Y."/>
            <person name="Zhou M."/>
            <person name="Zhang L."/>
            <person name="Fang C."/>
            <person name="Gao Q."/>
            <person name="Yang Q."/>
            <person name="Li X."/>
            <person name="Wang Z."/>
            <person name="Wang Z."/>
            <person name="Jia Z."/>
            <person name="Chen X."/>
        </authorList>
    </citation>
    <scope>NUCLEOTIDE SEQUENCE [LARGE SCALE GENOMIC DNA]</scope>
    <source>
        <strain evidence="12 13">X14-1T</strain>
    </source>
</reference>
<comment type="subunit">
    <text evidence="11">NDH-1 is composed of 14 different subunits. Subunits NuoA, H, J, K, L, M, N constitute the membrane sector of the complex.</text>
</comment>
<dbReference type="PATRIC" id="fig|400092.3.peg.824"/>
<evidence type="ECO:0000256" key="11">
    <source>
        <dbReference type="HAMAP-Rule" id="MF_01456"/>
    </source>
</evidence>
<keyword evidence="13" id="KW-1185">Reference proteome</keyword>
<dbReference type="GO" id="GO:0005886">
    <property type="term" value="C:plasma membrane"/>
    <property type="evidence" value="ECO:0007669"/>
    <property type="project" value="UniProtKB-SubCell"/>
</dbReference>
<dbReference type="GO" id="GO:0050136">
    <property type="term" value="F:NADH dehydrogenase (quinone) (non-electrogenic) activity"/>
    <property type="evidence" value="ECO:0007669"/>
    <property type="project" value="UniProtKB-UniRule"/>
</dbReference>
<dbReference type="NCBIfam" id="NF004320">
    <property type="entry name" value="PRK05715.1-2"/>
    <property type="match status" value="1"/>
</dbReference>
<dbReference type="HAMAP" id="MF_01456">
    <property type="entry name" value="NDH1_NuoK"/>
    <property type="match status" value="1"/>
</dbReference>
<keyword evidence="9 11" id="KW-0520">NAD</keyword>
<name>A0A0E3UW41_9BACT</name>
<evidence type="ECO:0000256" key="2">
    <source>
        <dbReference type="ARBA" id="ARBA00004141"/>
    </source>
</evidence>
<dbReference type="InterPro" id="IPR001133">
    <property type="entry name" value="NADH_UbQ_OxRdtase_chain4L/K"/>
</dbReference>
<comment type="subcellular location">
    <subcellularLocation>
        <location evidence="11">Cell membrane</location>
        <topology evidence="11">Multi-pass membrane protein</topology>
    </subcellularLocation>
    <subcellularLocation>
        <location evidence="2">Membrane</location>
        <topology evidence="2">Multi-pass membrane protein</topology>
    </subcellularLocation>
</comment>
<dbReference type="Pfam" id="PF00420">
    <property type="entry name" value="Oxidored_q2"/>
    <property type="match status" value="1"/>
</dbReference>
<keyword evidence="8 11" id="KW-1133">Transmembrane helix</keyword>
<dbReference type="OrthoDB" id="9810120at2"/>
<dbReference type="PANTHER" id="PTHR11434:SF21">
    <property type="entry name" value="NADH DEHYDROGENASE SUBUNIT 4L-RELATED"/>
    <property type="match status" value="1"/>
</dbReference>